<feature type="transmembrane region" description="Helical" evidence="7">
    <location>
        <begin position="118"/>
        <end position="139"/>
    </location>
</feature>
<keyword evidence="6 7" id="KW-0472">Membrane</keyword>
<proteinExistence type="inferred from homology"/>
<accession>A0ABV2HUY5</accession>
<evidence type="ECO:0000313" key="9">
    <source>
        <dbReference type="Proteomes" id="UP001549036"/>
    </source>
</evidence>
<keyword evidence="3" id="KW-1003">Cell membrane</keyword>
<feature type="transmembrane region" description="Helical" evidence="7">
    <location>
        <begin position="416"/>
        <end position="435"/>
    </location>
</feature>
<evidence type="ECO:0000256" key="1">
    <source>
        <dbReference type="ARBA" id="ARBA00004651"/>
    </source>
</evidence>
<dbReference type="RefSeq" id="WP_292374051.1">
    <property type="nucleotide sequence ID" value="NZ_JBEPLM010000007.1"/>
</dbReference>
<reference evidence="8 9" key="1">
    <citation type="submission" date="2024-06" db="EMBL/GenBank/DDBJ databases">
        <title>Genomic Encyclopedia of Type Strains, Phase IV (KMG-IV): sequencing the most valuable type-strain genomes for metagenomic binning, comparative biology and taxonomic classification.</title>
        <authorList>
            <person name="Goeker M."/>
        </authorList>
    </citation>
    <scope>NUCLEOTIDE SEQUENCE [LARGE SCALE GENOMIC DNA]</scope>
    <source>
        <strain evidence="8 9">DSM 29846</strain>
    </source>
</reference>
<dbReference type="PANTHER" id="PTHR30250">
    <property type="entry name" value="PST FAMILY PREDICTED COLANIC ACID TRANSPORTER"/>
    <property type="match status" value="1"/>
</dbReference>
<feature type="transmembrane region" description="Helical" evidence="7">
    <location>
        <begin position="47"/>
        <end position="71"/>
    </location>
</feature>
<evidence type="ECO:0000256" key="5">
    <source>
        <dbReference type="ARBA" id="ARBA00022989"/>
    </source>
</evidence>
<evidence type="ECO:0000256" key="3">
    <source>
        <dbReference type="ARBA" id="ARBA00022475"/>
    </source>
</evidence>
<name>A0ABV2HUY5_9HYPH</name>
<gene>
    <name evidence="8" type="ORF">ABID26_003838</name>
</gene>
<organism evidence="8 9">
    <name type="scientific">Mesorhizobium shonense</name>
    <dbReference type="NCBI Taxonomy" id="1209948"/>
    <lineage>
        <taxon>Bacteria</taxon>
        <taxon>Pseudomonadati</taxon>
        <taxon>Pseudomonadota</taxon>
        <taxon>Alphaproteobacteria</taxon>
        <taxon>Hyphomicrobiales</taxon>
        <taxon>Phyllobacteriaceae</taxon>
        <taxon>Mesorhizobium</taxon>
    </lineage>
</organism>
<feature type="transmembrane region" description="Helical" evidence="7">
    <location>
        <begin position="293"/>
        <end position="315"/>
    </location>
</feature>
<feature type="transmembrane region" description="Helical" evidence="7">
    <location>
        <begin position="151"/>
        <end position="169"/>
    </location>
</feature>
<comment type="subcellular location">
    <subcellularLocation>
        <location evidence="1">Cell membrane</location>
        <topology evidence="1">Multi-pass membrane protein</topology>
    </subcellularLocation>
</comment>
<feature type="transmembrane region" description="Helical" evidence="7">
    <location>
        <begin position="175"/>
        <end position="195"/>
    </location>
</feature>
<feature type="transmembrane region" description="Helical" evidence="7">
    <location>
        <begin position="447"/>
        <end position="467"/>
    </location>
</feature>
<feature type="transmembrane region" description="Helical" evidence="7">
    <location>
        <begin position="83"/>
        <end position="106"/>
    </location>
</feature>
<comment type="similarity">
    <text evidence="2">Belongs to the polysaccharide synthase family.</text>
</comment>
<keyword evidence="5 7" id="KW-1133">Transmembrane helix</keyword>
<keyword evidence="4 7" id="KW-0812">Transmembrane</keyword>
<comment type="caution">
    <text evidence="8">The sequence shown here is derived from an EMBL/GenBank/DDBJ whole genome shotgun (WGS) entry which is preliminary data.</text>
</comment>
<feature type="transmembrane region" description="Helical" evidence="7">
    <location>
        <begin position="327"/>
        <end position="346"/>
    </location>
</feature>
<keyword evidence="9" id="KW-1185">Reference proteome</keyword>
<dbReference type="Proteomes" id="UP001549036">
    <property type="component" value="Unassembled WGS sequence"/>
</dbReference>
<protein>
    <submittedName>
        <fullName evidence="8">PST family polysaccharide transporter</fullName>
    </submittedName>
</protein>
<evidence type="ECO:0000256" key="2">
    <source>
        <dbReference type="ARBA" id="ARBA00007430"/>
    </source>
</evidence>
<dbReference type="Pfam" id="PF13440">
    <property type="entry name" value="Polysacc_synt_3"/>
    <property type="match status" value="1"/>
</dbReference>
<sequence length="495" mass="53377">MNEHRNLTREAARGLSWSGSALLTRTLLNVLVTAALARLLSPREYGVVGAALIVVAIANNIANLGMSQVVIQRSDLEKRHMGTVAFLSLLIAAGLAVLQWVFAGAIADFFRVPELELVSRVLAFSMFANAFNLVAEAALSRNLKFKLSSTANLAAWIIANVGLAIPLAYLGLSYWALVIACIAQAFILAGIYIFAARQYLVRPGFDLQSYRDIRSQSLGFSLTGISTFTAKYIDNVIVARLIGTTELGIYSRSYYLIAMPANLFGNLNKSVVFPILAKVQHDKARLRSAQLKGYALTAALSIPTSAFLCCFAKELVLTVLGPKWMDAVVPITIFSAAIYFRLGYRVCGAVTLATGQSYRTASMALIYMALVASFAFFSAPYGVNVVAFAVSGAIAISFFLYAAITCRMTGLSALDFALVHVPPVAFAAVVFAIGSSVKMLLAGWPDYLVLATGLFVTGTLSVAILYLRASLLFGKYGVKVLQSLTPRKAKWIRFA</sequence>
<dbReference type="EMBL" id="JBEPLM010000007">
    <property type="protein sequence ID" value="MET3594430.1"/>
    <property type="molecule type" value="Genomic_DNA"/>
</dbReference>
<feature type="transmembrane region" description="Helical" evidence="7">
    <location>
        <begin position="21"/>
        <end position="41"/>
    </location>
</feature>
<evidence type="ECO:0000256" key="7">
    <source>
        <dbReference type="SAM" id="Phobius"/>
    </source>
</evidence>
<dbReference type="CDD" id="cd13127">
    <property type="entry name" value="MATE_tuaB_like"/>
    <property type="match status" value="1"/>
</dbReference>
<feature type="transmembrane region" description="Helical" evidence="7">
    <location>
        <begin position="358"/>
        <end position="379"/>
    </location>
</feature>
<dbReference type="PANTHER" id="PTHR30250:SF10">
    <property type="entry name" value="LIPOPOLYSACCHARIDE BIOSYNTHESIS PROTEIN WZXC"/>
    <property type="match status" value="1"/>
</dbReference>
<evidence type="ECO:0000313" key="8">
    <source>
        <dbReference type="EMBL" id="MET3594430.1"/>
    </source>
</evidence>
<feature type="transmembrane region" description="Helical" evidence="7">
    <location>
        <begin position="385"/>
        <end position="404"/>
    </location>
</feature>
<evidence type="ECO:0000256" key="4">
    <source>
        <dbReference type="ARBA" id="ARBA00022692"/>
    </source>
</evidence>
<evidence type="ECO:0000256" key="6">
    <source>
        <dbReference type="ARBA" id="ARBA00023136"/>
    </source>
</evidence>
<dbReference type="InterPro" id="IPR050833">
    <property type="entry name" value="Poly_Biosynth_Transport"/>
</dbReference>